<accession>A0ABV6GDA5</accession>
<evidence type="ECO:0000313" key="3">
    <source>
        <dbReference type="Proteomes" id="UP001589854"/>
    </source>
</evidence>
<evidence type="ECO:0000313" key="2">
    <source>
        <dbReference type="EMBL" id="MFC0271651.1"/>
    </source>
</evidence>
<dbReference type="RefSeq" id="WP_378932916.1">
    <property type="nucleotide sequence ID" value="NZ_JBHLVO010000005.1"/>
</dbReference>
<feature type="region of interest" description="Disordered" evidence="1">
    <location>
        <begin position="1"/>
        <end position="23"/>
    </location>
</feature>
<dbReference type="EMBL" id="JBHLVO010000005">
    <property type="protein sequence ID" value="MFC0271651.1"/>
    <property type="molecule type" value="Genomic_DNA"/>
</dbReference>
<gene>
    <name evidence="2" type="ORF">ACFFIX_09295</name>
</gene>
<organism evidence="2 3">
    <name type="scientific">Metabacillus herbersteinensis</name>
    <dbReference type="NCBI Taxonomy" id="283816"/>
    <lineage>
        <taxon>Bacteria</taxon>
        <taxon>Bacillati</taxon>
        <taxon>Bacillota</taxon>
        <taxon>Bacilli</taxon>
        <taxon>Bacillales</taxon>
        <taxon>Bacillaceae</taxon>
        <taxon>Metabacillus</taxon>
    </lineage>
</organism>
<feature type="compositionally biased region" description="Polar residues" evidence="1">
    <location>
        <begin position="1"/>
        <end position="14"/>
    </location>
</feature>
<protein>
    <recommendedName>
        <fullName evidence="4">DNA mismatch repair protein MutT</fullName>
    </recommendedName>
</protein>
<keyword evidence="3" id="KW-1185">Reference proteome</keyword>
<proteinExistence type="predicted"/>
<comment type="caution">
    <text evidence="2">The sequence shown here is derived from an EMBL/GenBank/DDBJ whole genome shotgun (WGS) entry which is preliminary data.</text>
</comment>
<name>A0ABV6GDA5_9BACI</name>
<evidence type="ECO:0000256" key="1">
    <source>
        <dbReference type="SAM" id="MobiDB-lite"/>
    </source>
</evidence>
<dbReference type="Proteomes" id="UP001589854">
    <property type="component" value="Unassembled WGS sequence"/>
</dbReference>
<sequence length="45" mass="5078">MANFSTKKYSNTNSDDVKRANAKSGLSYNEVKNLLALENLNKEQK</sequence>
<reference evidence="2 3" key="1">
    <citation type="submission" date="2024-09" db="EMBL/GenBank/DDBJ databases">
        <authorList>
            <person name="Sun Q."/>
            <person name="Mori K."/>
        </authorList>
    </citation>
    <scope>NUCLEOTIDE SEQUENCE [LARGE SCALE GENOMIC DNA]</scope>
    <source>
        <strain evidence="2 3">CCM 7228</strain>
    </source>
</reference>
<evidence type="ECO:0008006" key="4">
    <source>
        <dbReference type="Google" id="ProtNLM"/>
    </source>
</evidence>